<accession>E3KGS9</accession>
<dbReference type="InterPro" id="IPR011010">
    <property type="entry name" value="DNA_brk_join_enz"/>
</dbReference>
<dbReference type="OrthoDB" id="5149081at2759"/>
<dbReference type="InterPro" id="IPR052925">
    <property type="entry name" value="Phage_Integrase-like_Recomb"/>
</dbReference>
<dbReference type="HOGENOM" id="CLU_003292_5_0_1"/>
<reference evidence="3" key="2">
    <citation type="journal article" date="2011" name="Proc. Natl. Acad. Sci. U.S.A.">
        <title>Obligate biotrophy features unraveled by the genomic analysis of rust fungi.</title>
        <authorList>
            <person name="Duplessis S."/>
            <person name="Cuomo C.A."/>
            <person name="Lin Y.-C."/>
            <person name="Aerts A."/>
            <person name="Tisserant E."/>
            <person name="Veneault-Fourrey C."/>
            <person name="Joly D.L."/>
            <person name="Hacquard S."/>
            <person name="Amselem J."/>
            <person name="Cantarel B.L."/>
            <person name="Chiu R."/>
            <person name="Coutinho P.M."/>
            <person name="Feau N."/>
            <person name="Field M."/>
            <person name="Frey P."/>
            <person name="Gelhaye E."/>
            <person name="Goldberg J."/>
            <person name="Grabherr M.G."/>
            <person name="Kodira C.D."/>
            <person name="Kohler A."/>
            <person name="Kuees U."/>
            <person name="Lindquist E.A."/>
            <person name="Lucas S.M."/>
            <person name="Mago R."/>
            <person name="Mauceli E."/>
            <person name="Morin E."/>
            <person name="Murat C."/>
            <person name="Pangilinan J.L."/>
            <person name="Park R."/>
            <person name="Pearson M."/>
            <person name="Quesneville H."/>
            <person name="Rouhier N."/>
            <person name="Sakthikumar S."/>
            <person name="Salamov A.A."/>
            <person name="Schmutz J."/>
            <person name="Selles B."/>
            <person name="Shapiro H."/>
            <person name="Tanguay P."/>
            <person name="Tuskan G.A."/>
            <person name="Henrissat B."/>
            <person name="Van de Peer Y."/>
            <person name="Rouze P."/>
            <person name="Ellis J.G."/>
            <person name="Dodds P.N."/>
            <person name="Schein J.E."/>
            <person name="Zhong S."/>
            <person name="Hamelin R.C."/>
            <person name="Grigoriev I.V."/>
            <person name="Szabo L.J."/>
            <person name="Martin F."/>
        </authorList>
    </citation>
    <scope>NUCLEOTIDE SEQUENCE [LARGE SCALE GENOMIC DNA]</scope>
    <source>
        <strain evidence="3">CRL 75-36-700-3 / race SCCL</strain>
    </source>
</reference>
<name>E3KGS9_PUCGT</name>
<keyword evidence="3" id="KW-1185">Reference proteome</keyword>
<dbReference type="Gene3D" id="1.10.443.10">
    <property type="entry name" value="Intergrase catalytic core"/>
    <property type="match status" value="1"/>
</dbReference>
<proteinExistence type="predicted"/>
<dbReference type="eggNOG" id="ENOG502SDY1">
    <property type="taxonomic scope" value="Eukaryota"/>
</dbReference>
<keyword evidence="1" id="KW-0233">DNA recombination</keyword>
<dbReference type="Proteomes" id="UP000008783">
    <property type="component" value="Unassembled WGS sequence"/>
</dbReference>
<evidence type="ECO:0008006" key="4">
    <source>
        <dbReference type="Google" id="ProtNLM"/>
    </source>
</evidence>
<dbReference type="RefSeq" id="XP_003327923.2">
    <property type="nucleotide sequence ID" value="XM_003327875.2"/>
</dbReference>
<reference key="1">
    <citation type="submission" date="2007-01" db="EMBL/GenBank/DDBJ databases">
        <title>The Genome Sequence of Puccinia graminis f. sp. tritici Strain CRL 75-36-700-3.</title>
        <authorList>
            <consortium name="The Broad Institute Genome Sequencing Platform"/>
            <person name="Birren B."/>
            <person name="Lander E."/>
            <person name="Galagan J."/>
            <person name="Nusbaum C."/>
            <person name="Devon K."/>
            <person name="Cuomo C."/>
            <person name="Jaffe D."/>
            <person name="Butler J."/>
            <person name="Alvarez P."/>
            <person name="Gnerre S."/>
            <person name="Grabherr M."/>
            <person name="Mauceli E."/>
            <person name="Brockman W."/>
            <person name="Young S."/>
            <person name="LaButti K."/>
            <person name="Sykes S."/>
            <person name="DeCaprio D."/>
            <person name="Crawford M."/>
            <person name="Koehrsen M."/>
            <person name="Engels R."/>
            <person name="Montgomery P."/>
            <person name="Pearson M."/>
            <person name="Howarth C."/>
            <person name="Larson L."/>
            <person name="White J."/>
            <person name="Zeng Q."/>
            <person name="Kodira C."/>
            <person name="Yandava C."/>
            <person name="Alvarado L."/>
            <person name="O'Leary S."/>
            <person name="Szabo L."/>
            <person name="Dean R."/>
            <person name="Schein J."/>
        </authorList>
    </citation>
    <scope>NUCLEOTIDE SEQUENCE</scope>
    <source>
        <strain>CRL 75-36-700-3</strain>
    </source>
</reference>
<dbReference type="EMBL" id="DS178286">
    <property type="protein sequence ID" value="EFP83504.2"/>
    <property type="molecule type" value="Genomic_DNA"/>
</dbReference>
<dbReference type="GeneID" id="10532182"/>
<evidence type="ECO:0000313" key="2">
    <source>
        <dbReference type="EMBL" id="EFP83504.2"/>
    </source>
</evidence>
<dbReference type="InterPro" id="IPR013762">
    <property type="entry name" value="Integrase-like_cat_sf"/>
</dbReference>
<dbReference type="AlphaFoldDB" id="E3KGS9"/>
<gene>
    <name evidence="2" type="ORF">PGTG_08690</name>
</gene>
<sequence>MLDLSKIKTFLANGCQLRSPSSLDIHFLRGYKWNTLLSYNAATQKFMKYKIAVKETPFTLPISAGDLYGFCHWAGKNVDESDPQDICAKTLAKYLYGIQAWHLYHSVEYPAESKAKITVLLRASAHADAERPPRPVKTPVTVAQLVALTDQLVASDNQGKAVLDLAIVAFWGMARLAEVTYDQATGPLQRTASLLTSDVRFIETQSGVIAELTIRGAKTCTPGSSQKILLHSLKHMLCPVMAVKRRLGEARNEDTSLFGYGYGIRGRTHLTKSVVRRVLSSSWNRLGFPDLTGHSFRVGGASLRHAIGVPVEEICRLGRWTSSCYKLYIRPFPEKDVVSTLKLLKELEITAGEGPRRIAELGSEYNSSEKWVELRLYSTGSSDAWRYFRAGAYEKRHAGRVLLATT</sequence>
<dbReference type="GO" id="GO:0015074">
    <property type="term" value="P:DNA integration"/>
    <property type="evidence" value="ECO:0007669"/>
    <property type="project" value="InterPro"/>
</dbReference>
<dbReference type="GO" id="GO:0006310">
    <property type="term" value="P:DNA recombination"/>
    <property type="evidence" value="ECO:0007669"/>
    <property type="project" value="UniProtKB-KW"/>
</dbReference>
<dbReference type="GO" id="GO:0003677">
    <property type="term" value="F:DNA binding"/>
    <property type="evidence" value="ECO:0007669"/>
    <property type="project" value="InterPro"/>
</dbReference>
<dbReference type="VEuPathDB" id="FungiDB:PGTG_08690"/>
<dbReference type="PANTHER" id="PTHR34605:SF3">
    <property type="entry name" value="P CELL-TYPE AGGLUTINATION PROTEIN MAP4-LIKE-RELATED"/>
    <property type="match status" value="1"/>
</dbReference>
<protein>
    <recommendedName>
        <fullName evidence="4">Tyr recombinase domain-containing protein</fullName>
    </recommendedName>
</protein>
<evidence type="ECO:0000313" key="3">
    <source>
        <dbReference type="Proteomes" id="UP000008783"/>
    </source>
</evidence>
<dbReference type="KEGG" id="pgr:PGTG_08690"/>
<evidence type="ECO:0000256" key="1">
    <source>
        <dbReference type="ARBA" id="ARBA00023172"/>
    </source>
</evidence>
<dbReference type="PANTHER" id="PTHR34605">
    <property type="entry name" value="PHAGE_INTEGRASE DOMAIN-CONTAINING PROTEIN"/>
    <property type="match status" value="1"/>
</dbReference>
<dbReference type="SUPFAM" id="SSF56349">
    <property type="entry name" value="DNA breaking-rejoining enzymes"/>
    <property type="match status" value="1"/>
</dbReference>
<dbReference type="InParanoid" id="E3KGS9"/>
<organism evidence="2 3">
    <name type="scientific">Puccinia graminis f. sp. tritici (strain CRL 75-36-700-3 / race SCCL)</name>
    <name type="common">Black stem rust fungus</name>
    <dbReference type="NCBI Taxonomy" id="418459"/>
    <lineage>
        <taxon>Eukaryota</taxon>
        <taxon>Fungi</taxon>
        <taxon>Dikarya</taxon>
        <taxon>Basidiomycota</taxon>
        <taxon>Pucciniomycotina</taxon>
        <taxon>Pucciniomycetes</taxon>
        <taxon>Pucciniales</taxon>
        <taxon>Pucciniaceae</taxon>
        <taxon>Puccinia</taxon>
    </lineage>
</organism>